<proteinExistence type="predicted"/>
<name>A0A2T4J326_9HYPH</name>
<sequence length="146" mass="15572">MSGSQLKVSFDAAFAEGKELALKQTSVYSAVRNRLIESNDRFRSALSAALSNNAVFAVVPAEVSIGTSVSFNNKVVLTVFPAKHGDTEYVVGVNDRLLAENAGMATDAILQKDLPGAVKLVGWYLGIISTGAQISPDWPDEAVERK</sequence>
<evidence type="ECO:0000313" key="1">
    <source>
        <dbReference type="EMBL" id="PTE12285.1"/>
    </source>
</evidence>
<dbReference type="Proteomes" id="UP000240259">
    <property type="component" value="Unassembled WGS sequence"/>
</dbReference>
<comment type="caution">
    <text evidence="1">The sequence shown here is derived from an EMBL/GenBank/DDBJ whole genome shotgun (WGS) entry which is preliminary data.</text>
</comment>
<accession>A0A2T4J326</accession>
<protein>
    <submittedName>
        <fullName evidence="1">Uncharacterized protein</fullName>
    </submittedName>
</protein>
<evidence type="ECO:0000313" key="2">
    <source>
        <dbReference type="Proteomes" id="UP000240259"/>
    </source>
</evidence>
<dbReference type="EMBL" id="PZJX01000003">
    <property type="protein sequence ID" value="PTE12285.1"/>
    <property type="molecule type" value="Genomic_DNA"/>
</dbReference>
<keyword evidence="2" id="KW-1185">Reference proteome</keyword>
<dbReference type="RefSeq" id="WP_107647453.1">
    <property type="nucleotide sequence ID" value="NZ_PZJX01000003.1"/>
</dbReference>
<organism evidence="1 2">
    <name type="scientific">Mesorhizobium helmanticense</name>
    <dbReference type="NCBI Taxonomy" id="1776423"/>
    <lineage>
        <taxon>Bacteria</taxon>
        <taxon>Pseudomonadati</taxon>
        <taxon>Pseudomonadota</taxon>
        <taxon>Alphaproteobacteria</taxon>
        <taxon>Hyphomicrobiales</taxon>
        <taxon>Phyllobacteriaceae</taxon>
        <taxon>Mesorhizobium</taxon>
    </lineage>
</organism>
<reference evidence="1 2" key="1">
    <citation type="submission" date="2018-03" db="EMBL/GenBank/DDBJ databases">
        <title>Genome sequence of the symbiotic type strain Mesorhizobium helmanticense CSLC115NT isolated from Lotus corniculatus nodules.</title>
        <authorList>
            <person name="Sannazzaro A.I."/>
            <person name="Torres Tejerizo G.A."/>
            <person name="Dip D."/>
            <person name="Caballero M."/>
            <person name="Pistorio M."/>
            <person name="Estrella M.J."/>
        </authorList>
    </citation>
    <scope>NUCLEOTIDE SEQUENCE [LARGE SCALE GENOMIC DNA]</scope>
    <source>
        <strain evidence="1 2">CSLC115N</strain>
    </source>
</reference>
<gene>
    <name evidence="1" type="ORF">C9427_01460</name>
</gene>
<dbReference type="AlphaFoldDB" id="A0A2T4J326"/>